<organism evidence="4 5">
    <name type="scientific">Quercus rubra</name>
    <name type="common">Northern red oak</name>
    <name type="synonym">Quercus borealis</name>
    <dbReference type="NCBI Taxonomy" id="3512"/>
    <lineage>
        <taxon>Eukaryota</taxon>
        <taxon>Viridiplantae</taxon>
        <taxon>Streptophyta</taxon>
        <taxon>Embryophyta</taxon>
        <taxon>Tracheophyta</taxon>
        <taxon>Spermatophyta</taxon>
        <taxon>Magnoliopsida</taxon>
        <taxon>eudicotyledons</taxon>
        <taxon>Gunneridae</taxon>
        <taxon>Pentapetalae</taxon>
        <taxon>rosids</taxon>
        <taxon>fabids</taxon>
        <taxon>Fagales</taxon>
        <taxon>Fagaceae</taxon>
        <taxon>Quercus</taxon>
    </lineage>
</organism>
<dbReference type="EMBL" id="JAXUIC010000006">
    <property type="protein sequence ID" value="KAK4586109.1"/>
    <property type="molecule type" value="Genomic_DNA"/>
</dbReference>
<feature type="region of interest" description="Disordered" evidence="1">
    <location>
        <begin position="1"/>
        <end position="20"/>
    </location>
</feature>
<evidence type="ECO:0000313" key="5">
    <source>
        <dbReference type="Proteomes" id="UP001324115"/>
    </source>
</evidence>
<name>A0AAN7F611_QUERU</name>
<evidence type="ECO:0000259" key="3">
    <source>
        <dbReference type="Pfam" id="PF25043"/>
    </source>
</evidence>
<dbReference type="Pfam" id="PF25043">
    <property type="entry name" value="DUF7788"/>
    <property type="match status" value="1"/>
</dbReference>
<sequence>MASASVGQPLGPPTLNTSKSVDSIIPQTNNLILCEKTTTTEHDDTMESFDTQNFPTMGLMENFSPTYLSTGNPCLDFFYHVVSDTLSNDLIQRLDLAWAYDPLTALKLICNLRGMRGTGKSDKEGFYISSLWLHKSHPKTLALNLKASANFGCFKDFPEILYRLLYGPEVRKLAKQGRYEKKRAKRNIHVDFYEEEEVQEEGILEKMEKISKEEARTLRKERYNNDPDYRFLFDCVCYGFAELLKSDLEFRSHGEVFQICLAAKWWIVRRVFPRECDKEYERIEEAHYASRVRDRLRKQVLGCDSGDDEGLFQKHDKERFEDYLEKVKSGKEKIAAGALLPHQIIKSLYEDGEQVAELQWERMVSDVAKKGKLTNCIAVCDVSGSMNGTPMEVCAALPWKGKLFTFSQDPQLHLIKGNTFLAKTEFIREMDWGMNTDLQKVFDQILEVAVEAKLTEEQLIKRVFVFSDMEFDGATGQGRNIWVGFDTEDSDPEPEEEMKKGWETDYGVIQRKFREKGYNRVLEIVFWNLRDSMSTPVVADQIGVALVSGFAKNLLTLFLEEGGIVNPEDVMRLAIAGGEYKELVVYD</sequence>
<gene>
    <name evidence="4" type="ORF">RGQ29_023337</name>
</gene>
<feature type="domain" description="DUF7788" evidence="3">
    <location>
        <begin position="375"/>
        <end position="569"/>
    </location>
</feature>
<dbReference type="Proteomes" id="UP001324115">
    <property type="component" value="Unassembled WGS sequence"/>
</dbReference>
<dbReference type="PANTHER" id="PTHR31373">
    <property type="entry name" value="OS06G0652100 PROTEIN"/>
    <property type="match status" value="1"/>
</dbReference>
<dbReference type="InterPro" id="IPR058580">
    <property type="entry name" value="DUF2828"/>
</dbReference>
<evidence type="ECO:0000259" key="2">
    <source>
        <dbReference type="Pfam" id="PF11443"/>
    </source>
</evidence>
<evidence type="ECO:0008006" key="6">
    <source>
        <dbReference type="Google" id="ProtNLM"/>
    </source>
</evidence>
<dbReference type="Pfam" id="PF11443">
    <property type="entry name" value="DUF2828"/>
    <property type="match status" value="2"/>
</dbReference>
<accession>A0AAN7F611</accession>
<keyword evidence="5" id="KW-1185">Reference proteome</keyword>
<comment type="caution">
    <text evidence="4">The sequence shown here is derived from an EMBL/GenBank/DDBJ whole genome shotgun (WGS) entry which is preliminary data.</text>
</comment>
<dbReference type="InterPro" id="IPR011205">
    <property type="entry name" value="UCP015417_vWA"/>
</dbReference>
<dbReference type="AlphaFoldDB" id="A0AAN7F611"/>
<dbReference type="PIRSF" id="PIRSF015417">
    <property type="entry name" value="T31B5_30_vWA"/>
    <property type="match status" value="1"/>
</dbReference>
<evidence type="ECO:0000313" key="4">
    <source>
        <dbReference type="EMBL" id="KAK4586109.1"/>
    </source>
</evidence>
<feature type="domain" description="DUF2828" evidence="2">
    <location>
        <begin position="61"/>
        <end position="265"/>
    </location>
</feature>
<evidence type="ECO:0000256" key="1">
    <source>
        <dbReference type="SAM" id="MobiDB-lite"/>
    </source>
</evidence>
<reference evidence="4 5" key="1">
    <citation type="journal article" date="2023" name="G3 (Bethesda)">
        <title>A haplotype-resolved chromosome-scale genome for Quercus rubra L. provides insights into the genetics of adaptive traits for red oak species.</title>
        <authorList>
            <person name="Kapoor B."/>
            <person name="Jenkins J."/>
            <person name="Schmutz J."/>
            <person name="Zhebentyayeva T."/>
            <person name="Kuelheim C."/>
            <person name="Coggeshall M."/>
            <person name="Heim C."/>
            <person name="Lasky J.R."/>
            <person name="Leites L."/>
            <person name="Islam-Faridi N."/>
            <person name="Romero-Severson J."/>
            <person name="DeLeo V.L."/>
            <person name="Lucas S.M."/>
            <person name="Lazic D."/>
            <person name="Gailing O."/>
            <person name="Carlson J."/>
            <person name="Staton M."/>
        </authorList>
    </citation>
    <scope>NUCLEOTIDE SEQUENCE [LARGE SCALE GENOMIC DNA]</scope>
    <source>
        <strain evidence="4">Pseudo-F2</strain>
    </source>
</reference>
<dbReference type="InterPro" id="IPR056690">
    <property type="entry name" value="DUF7788"/>
</dbReference>
<dbReference type="PANTHER" id="PTHR31373:SF27">
    <property type="entry name" value="TROVE DOMAIN-CONTAINING PROTEIN"/>
    <property type="match status" value="1"/>
</dbReference>
<protein>
    <recommendedName>
        <fullName evidence="6">DUF2828 domain-containing protein</fullName>
    </recommendedName>
</protein>
<feature type="domain" description="DUF2828" evidence="2">
    <location>
        <begin position="310"/>
        <end position="373"/>
    </location>
</feature>
<proteinExistence type="predicted"/>